<comment type="function">
    <text evidence="2">Removes the formyl group from the N-terminal Met of newly synthesized proteins. Requires at least a dipeptide for an efficient rate of reaction. N-terminal L-methionine is a prerequisite for activity but the enzyme has broad specificity at other positions.</text>
</comment>
<keyword evidence="2" id="KW-0648">Protein biosynthesis</keyword>
<dbReference type="Pfam" id="PF01327">
    <property type="entry name" value="Pep_deformylase"/>
    <property type="match status" value="1"/>
</dbReference>
<gene>
    <name evidence="2" type="primary">def</name>
    <name evidence="3" type="ORF">UU14_C0045G0011</name>
</gene>
<dbReference type="PATRIC" id="fig|1618482.3.peg.1175"/>
<dbReference type="PANTHER" id="PTHR10458">
    <property type="entry name" value="PEPTIDE DEFORMYLASE"/>
    <property type="match status" value="1"/>
</dbReference>
<dbReference type="Proteomes" id="UP000034664">
    <property type="component" value="Unassembled WGS sequence"/>
</dbReference>
<comment type="cofactor">
    <cofactor evidence="2">
        <name>Fe(2+)</name>
        <dbReference type="ChEBI" id="CHEBI:29033"/>
    </cofactor>
    <text evidence="2">Binds 1 Fe(2+) ion.</text>
</comment>
<dbReference type="InterPro" id="IPR036821">
    <property type="entry name" value="Peptide_deformylase_sf"/>
</dbReference>
<dbReference type="InterPro" id="IPR023635">
    <property type="entry name" value="Peptide_deformylase"/>
</dbReference>
<sequence>MTRIIEEMKKTLIDTTDPKGVGLAAPQVGKPLRIFIAKPTDNSKIMVFINPEIIERSSDLDYVRRPKKSNKASKKLEGCLSLPTIWGPVLRVQSLTLSFLDEKGIKHTKAFKNFMATIIQHEIDHLDGVLFSKRVLEQKGILYKSHKNTKGEDEFEKIEV</sequence>
<comment type="catalytic activity">
    <reaction evidence="2">
        <text>N-terminal N-formyl-L-methionyl-[peptide] + H2O = N-terminal L-methionyl-[peptide] + formate</text>
        <dbReference type="Rhea" id="RHEA:24420"/>
        <dbReference type="Rhea" id="RHEA-COMP:10639"/>
        <dbReference type="Rhea" id="RHEA-COMP:10640"/>
        <dbReference type="ChEBI" id="CHEBI:15377"/>
        <dbReference type="ChEBI" id="CHEBI:15740"/>
        <dbReference type="ChEBI" id="CHEBI:49298"/>
        <dbReference type="ChEBI" id="CHEBI:64731"/>
        <dbReference type="EC" id="3.5.1.88"/>
    </reaction>
</comment>
<evidence type="ECO:0000313" key="4">
    <source>
        <dbReference type="Proteomes" id="UP000034664"/>
    </source>
</evidence>
<feature type="binding site" evidence="2">
    <location>
        <position position="125"/>
    </location>
    <ligand>
        <name>Fe cation</name>
        <dbReference type="ChEBI" id="CHEBI:24875"/>
    </ligand>
</feature>
<dbReference type="Gene3D" id="3.90.45.10">
    <property type="entry name" value="Peptide deformylase"/>
    <property type="match status" value="1"/>
</dbReference>
<reference evidence="3 4" key="1">
    <citation type="journal article" date="2015" name="Nature">
        <title>rRNA introns, odd ribosomes, and small enigmatic genomes across a large radiation of phyla.</title>
        <authorList>
            <person name="Brown C.T."/>
            <person name="Hug L.A."/>
            <person name="Thomas B.C."/>
            <person name="Sharon I."/>
            <person name="Castelle C.J."/>
            <person name="Singh A."/>
            <person name="Wilkins M.J."/>
            <person name="Williams K.H."/>
            <person name="Banfield J.F."/>
        </authorList>
    </citation>
    <scope>NUCLEOTIDE SEQUENCE [LARGE SCALE GENOMIC DNA]</scope>
</reference>
<comment type="similarity">
    <text evidence="1 2">Belongs to the polypeptide deformylase family.</text>
</comment>
<protein>
    <recommendedName>
        <fullName evidence="2">Peptide deformylase</fullName>
        <shortName evidence="2">PDF</shortName>
        <ecNumber evidence="2">3.5.1.88</ecNumber>
    </recommendedName>
    <alternativeName>
        <fullName evidence="2">Polypeptide deformylase</fullName>
    </alternativeName>
</protein>
<proteinExistence type="inferred from homology"/>
<dbReference type="GO" id="GO:0006412">
    <property type="term" value="P:translation"/>
    <property type="evidence" value="ECO:0007669"/>
    <property type="project" value="UniProtKB-UniRule"/>
</dbReference>
<evidence type="ECO:0000256" key="2">
    <source>
        <dbReference type="HAMAP-Rule" id="MF_00163"/>
    </source>
</evidence>
<comment type="caution">
    <text evidence="3">The sequence shown here is derived from an EMBL/GenBank/DDBJ whole genome shotgun (WGS) entry which is preliminary data.</text>
</comment>
<dbReference type="PANTHER" id="PTHR10458:SF22">
    <property type="entry name" value="PEPTIDE DEFORMYLASE"/>
    <property type="match status" value="1"/>
</dbReference>
<keyword evidence="2" id="KW-0479">Metal-binding</keyword>
<organism evidence="3 4">
    <name type="scientific">Candidatus Roizmanbacteria bacterium GW2011_GWB1_40_7</name>
    <dbReference type="NCBI Taxonomy" id="1618482"/>
    <lineage>
        <taxon>Bacteria</taxon>
        <taxon>Candidatus Roizmaniibacteriota</taxon>
    </lineage>
</organism>
<dbReference type="PIRSF" id="PIRSF004749">
    <property type="entry name" value="Pep_def"/>
    <property type="match status" value="1"/>
</dbReference>
<dbReference type="EC" id="3.5.1.88" evidence="2"/>
<keyword evidence="2" id="KW-0408">Iron</keyword>
<feature type="binding site" evidence="2">
    <location>
        <position position="79"/>
    </location>
    <ligand>
        <name>Fe cation</name>
        <dbReference type="ChEBI" id="CHEBI:24875"/>
    </ligand>
</feature>
<dbReference type="CDD" id="cd00487">
    <property type="entry name" value="Pep_deformylase"/>
    <property type="match status" value="1"/>
</dbReference>
<dbReference type="AlphaFoldDB" id="A0A0G0T107"/>
<dbReference type="GO" id="GO:0042586">
    <property type="term" value="F:peptide deformylase activity"/>
    <property type="evidence" value="ECO:0007669"/>
    <property type="project" value="UniProtKB-UniRule"/>
</dbReference>
<dbReference type="PRINTS" id="PR01576">
    <property type="entry name" value="PDEFORMYLASE"/>
</dbReference>
<dbReference type="GO" id="GO:0046872">
    <property type="term" value="F:metal ion binding"/>
    <property type="evidence" value="ECO:0007669"/>
    <property type="project" value="UniProtKB-KW"/>
</dbReference>
<dbReference type="SUPFAM" id="SSF56420">
    <property type="entry name" value="Peptide deformylase"/>
    <property type="match status" value="1"/>
</dbReference>
<name>A0A0G0T107_9BACT</name>
<feature type="binding site" evidence="2">
    <location>
        <position position="121"/>
    </location>
    <ligand>
        <name>Fe cation</name>
        <dbReference type="ChEBI" id="CHEBI:24875"/>
    </ligand>
</feature>
<keyword evidence="2" id="KW-0378">Hydrolase</keyword>
<feature type="active site" evidence="2">
    <location>
        <position position="122"/>
    </location>
</feature>
<dbReference type="HAMAP" id="MF_00163">
    <property type="entry name" value="Pep_deformylase"/>
    <property type="match status" value="1"/>
</dbReference>
<evidence type="ECO:0000313" key="3">
    <source>
        <dbReference type="EMBL" id="KKR70748.1"/>
    </source>
</evidence>
<dbReference type="EMBL" id="LBZM01000045">
    <property type="protein sequence ID" value="KKR70748.1"/>
    <property type="molecule type" value="Genomic_DNA"/>
</dbReference>
<accession>A0A0G0T107</accession>
<evidence type="ECO:0000256" key="1">
    <source>
        <dbReference type="ARBA" id="ARBA00010759"/>
    </source>
</evidence>